<dbReference type="HOGENOM" id="CLU_1937622_0_0_1"/>
<dbReference type="RefSeq" id="XP_003017554.1">
    <property type="nucleotide sequence ID" value="XM_003017508.1"/>
</dbReference>
<evidence type="ECO:0000313" key="2">
    <source>
        <dbReference type="EMBL" id="EFE36909.1"/>
    </source>
</evidence>
<dbReference type="GeneID" id="9522399"/>
<feature type="compositionally biased region" description="Polar residues" evidence="1">
    <location>
        <begin position="92"/>
        <end position="104"/>
    </location>
</feature>
<protein>
    <submittedName>
        <fullName evidence="2">Uncharacterized protein</fullName>
    </submittedName>
</protein>
<dbReference type="AlphaFoldDB" id="D4AJI6"/>
<sequence>MAVRYMNKKKKKKRRGKRCQLMHAWTYSLPAEGTSSPEGMAMDIALDGGALGALRSQNKEERKKERKKERKVERDRQMRILRIQRILLFPTQSTTTEYGPSDSSMGEADGSFAHESCGSRPGRRIQRGSV</sequence>
<proteinExistence type="predicted"/>
<evidence type="ECO:0000313" key="3">
    <source>
        <dbReference type="Proteomes" id="UP000008866"/>
    </source>
</evidence>
<keyword evidence="3" id="KW-1185">Reference proteome</keyword>
<feature type="region of interest" description="Disordered" evidence="1">
    <location>
        <begin position="51"/>
        <end position="76"/>
    </location>
</feature>
<gene>
    <name evidence="2" type="ORF">ARB_04436</name>
</gene>
<feature type="region of interest" description="Disordered" evidence="1">
    <location>
        <begin position="92"/>
        <end position="130"/>
    </location>
</feature>
<dbReference type="Proteomes" id="UP000008866">
    <property type="component" value="Unassembled WGS sequence"/>
</dbReference>
<comment type="caution">
    <text evidence="2">The sequence shown here is derived from an EMBL/GenBank/DDBJ whole genome shotgun (WGS) entry which is preliminary data.</text>
</comment>
<accession>D4AJI6</accession>
<reference evidence="3" key="1">
    <citation type="journal article" date="2011" name="Genome Biol.">
        <title>Comparative and functional genomics provide insights into the pathogenicity of dermatophytic fungi.</title>
        <authorList>
            <person name="Burmester A."/>
            <person name="Shelest E."/>
            <person name="Gloeckner G."/>
            <person name="Heddergott C."/>
            <person name="Schindler S."/>
            <person name="Staib P."/>
            <person name="Heidel A."/>
            <person name="Felder M."/>
            <person name="Petzold A."/>
            <person name="Szafranski K."/>
            <person name="Feuermann M."/>
            <person name="Pedruzzi I."/>
            <person name="Priebe S."/>
            <person name="Groth M."/>
            <person name="Winkler R."/>
            <person name="Li W."/>
            <person name="Kniemeyer O."/>
            <person name="Schroeckh V."/>
            <person name="Hertweck C."/>
            <person name="Hube B."/>
            <person name="White T.C."/>
            <person name="Platzer M."/>
            <person name="Guthke R."/>
            <person name="Heitman J."/>
            <person name="Woestemeyer J."/>
            <person name="Zipfel P.F."/>
            <person name="Monod M."/>
            <person name="Brakhage A.A."/>
        </authorList>
    </citation>
    <scope>NUCLEOTIDE SEQUENCE [LARGE SCALE GENOMIC DNA]</scope>
    <source>
        <strain evidence="3">ATCC MYA-4681 / CBS 112371</strain>
    </source>
</reference>
<feature type="compositionally biased region" description="Basic residues" evidence="1">
    <location>
        <begin position="121"/>
        <end position="130"/>
    </location>
</feature>
<evidence type="ECO:0000256" key="1">
    <source>
        <dbReference type="SAM" id="MobiDB-lite"/>
    </source>
</evidence>
<name>D4AJI6_ARTBC</name>
<organism evidence="2 3">
    <name type="scientific">Arthroderma benhamiae (strain ATCC MYA-4681 / CBS 112371)</name>
    <name type="common">Trichophyton mentagrophytes</name>
    <dbReference type="NCBI Taxonomy" id="663331"/>
    <lineage>
        <taxon>Eukaryota</taxon>
        <taxon>Fungi</taxon>
        <taxon>Dikarya</taxon>
        <taxon>Ascomycota</taxon>
        <taxon>Pezizomycotina</taxon>
        <taxon>Eurotiomycetes</taxon>
        <taxon>Eurotiomycetidae</taxon>
        <taxon>Onygenales</taxon>
        <taxon>Arthrodermataceae</taxon>
        <taxon>Trichophyton</taxon>
    </lineage>
</organism>
<dbReference type="KEGG" id="abe:ARB_04436"/>
<dbReference type="EMBL" id="ABSU01000001">
    <property type="protein sequence ID" value="EFE36909.1"/>
    <property type="molecule type" value="Genomic_DNA"/>
</dbReference>